<dbReference type="RefSeq" id="WP_188477813.1">
    <property type="nucleotide sequence ID" value="NZ_BMFJ01000001.1"/>
</dbReference>
<protein>
    <recommendedName>
        <fullName evidence="4">TadE-like protein</fullName>
    </recommendedName>
</protein>
<evidence type="ECO:0000256" key="1">
    <source>
        <dbReference type="SAM" id="Phobius"/>
    </source>
</evidence>
<evidence type="ECO:0008006" key="4">
    <source>
        <dbReference type="Google" id="ProtNLM"/>
    </source>
</evidence>
<sequence length="130" mass="14695">MKKLLHRLRSDESGSATIEAIIWIPIFVWVLVVIVNASVVLYQKNEAYRIVQNANRVLSTGYMKTEAETEAFIHDRLAGIAPEAVVTTRIVDGIVTSDVSYTLDTLFMPHVVRDLMNLNVSITAQHFMEY</sequence>
<name>A0A917EH81_9RHOB</name>
<dbReference type="Proteomes" id="UP000612855">
    <property type="component" value="Unassembled WGS sequence"/>
</dbReference>
<proteinExistence type="predicted"/>
<accession>A0A917EH81</accession>
<reference evidence="3" key="1">
    <citation type="journal article" date="2019" name="Int. J. Syst. Evol. Microbiol.">
        <title>The Global Catalogue of Microorganisms (GCM) 10K type strain sequencing project: providing services to taxonomists for standard genome sequencing and annotation.</title>
        <authorList>
            <consortium name="The Broad Institute Genomics Platform"/>
            <consortium name="The Broad Institute Genome Sequencing Center for Infectious Disease"/>
            <person name="Wu L."/>
            <person name="Ma J."/>
        </authorList>
    </citation>
    <scope>NUCLEOTIDE SEQUENCE [LARGE SCALE GENOMIC DNA]</scope>
    <source>
        <strain evidence="3">CGMCC 1.12664</strain>
    </source>
</reference>
<evidence type="ECO:0000313" key="3">
    <source>
        <dbReference type="Proteomes" id="UP000612855"/>
    </source>
</evidence>
<dbReference type="AlphaFoldDB" id="A0A917EH81"/>
<keyword evidence="1" id="KW-0472">Membrane</keyword>
<gene>
    <name evidence="2" type="ORF">GCM10011360_22900</name>
</gene>
<feature type="transmembrane region" description="Helical" evidence="1">
    <location>
        <begin position="20"/>
        <end position="42"/>
    </location>
</feature>
<keyword evidence="1" id="KW-0812">Transmembrane</keyword>
<keyword evidence="3" id="KW-1185">Reference proteome</keyword>
<keyword evidence="1" id="KW-1133">Transmembrane helix</keyword>
<comment type="caution">
    <text evidence="2">The sequence shown here is derived from an EMBL/GenBank/DDBJ whole genome shotgun (WGS) entry which is preliminary data.</text>
</comment>
<dbReference type="EMBL" id="BMFJ01000001">
    <property type="protein sequence ID" value="GGE34465.1"/>
    <property type="molecule type" value="Genomic_DNA"/>
</dbReference>
<organism evidence="2 3">
    <name type="scientific">Primorskyibacter flagellatus</name>
    <dbReference type="NCBI Taxonomy" id="1387277"/>
    <lineage>
        <taxon>Bacteria</taxon>
        <taxon>Pseudomonadati</taxon>
        <taxon>Pseudomonadota</taxon>
        <taxon>Alphaproteobacteria</taxon>
        <taxon>Rhodobacterales</taxon>
        <taxon>Roseobacteraceae</taxon>
        <taxon>Primorskyibacter</taxon>
    </lineage>
</organism>
<evidence type="ECO:0000313" key="2">
    <source>
        <dbReference type="EMBL" id="GGE34465.1"/>
    </source>
</evidence>